<evidence type="ECO:0000313" key="2">
    <source>
        <dbReference type="Proteomes" id="UP000245802"/>
    </source>
</evidence>
<name>A0A2Z3H8D3_9BACT</name>
<evidence type="ECO:0000313" key="1">
    <source>
        <dbReference type="EMBL" id="AWM39255.1"/>
    </source>
</evidence>
<proteinExistence type="predicted"/>
<keyword evidence="2" id="KW-1185">Reference proteome</keyword>
<accession>A0A2Z3H8D3</accession>
<reference evidence="1 2" key="1">
    <citation type="submission" date="2018-01" db="EMBL/GenBank/DDBJ databases">
        <title>G. obscuriglobus.</title>
        <authorList>
            <person name="Franke J."/>
            <person name="Blomberg W."/>
            <person name="Selmecki A."/>
        </authorList>
    </citation>
    <scope>NUCLEOTIDE SEQUENCE [LARGE SCALE GENOMIC DNA]</scope>
    <source>
        <strain evidence="1 2">DSM 5831</strain>
    </source>
</reference>
<organism evidence="1 2">
    <name type="scientific">Gemmata obscuriglobus</name>
    <dbReference type="NCBI Taxonomy" id="114"/>
    <lineage>
        <taxon>Bacteria</taxon>
        <taxon>Pseudomonadati</taxon>
        <taxon>Planctomycetota</taxon>
        <taxon>Planctomycetia</taxon>
        <taxon>Gemmatales</taxon>
        <taxon>Gemmataceae</taxon>
        <taxon>Gemmata</taxon>
    </lineage>
</organism>
<dbReference type="AlphaFoldDB" id="A0A2Z3H8D3"/>
<dbReference type="Proteomes" id="UP000245802">
    <property type="component" value="Chromosome"/>
</dbReference>
<dbReference type="EMBL" id="CP025958">
    <property type="protein sequence ID" value="AWM39255.1"/>
    <property type="molecule type" value="Genomic_DNA"/>
</dbReference>
<gene>
    <name evidence="1" type="ORF">C1280_21215</name>
</gene>
<dbReference type="KEGG" id="gog:C1280_21215"/>
<protein>
    <submittedName>
        <fullName evidence="1">Uncharacterized protein</fullName>
    </submittedName>
</protein>
<sequence>MKHVNLDDCDEAVKNFVLSFALTPGGAALELGGRPIAHVLPILATGEAADDWDAAKDARRCELIDREIAGTITGGEAAELQALQAAMLWHRRKVAPLPLDDARRLHRELLAKAAGGPTA</sequence>